<keyword evidence="1" id="KW-0732">Signal</keyword>
<dbReference type="EMBL" id="SJTG01000001">
    <property type="protein sequence ID" value="TCI13826.1"/>
    <property type="molecule type" value="Genomic_DNA"/>
</dbReference>
<evidence type="ECO:0000313" key="4">
    <source>
        <dbReference type="Proteomes" id="UP000291822"/>
    </source>
</evidence>
<sequence>MRYWVLALALGAAMPVMAQSGYGAIANKMANAAKNFDVADKDHDGFLTKEEANSGSTPFIGAHFDKIDKNHAGKVSKEDVVEYIKSVRKPAPAAAPAAAGSTAKP</sequence>
<dbReference type="Proteomes" id="UP000291822">
    <property type="component" value="Unassembled WGS sequence"/>
</dbReference>
<feature type="domain" description="EF-hand" evidence="2">
    <location>
        <begin position="55"/>
        <end position="90"/>
    </location>
</feature>
<protein>
    <submittedName>
        <fullName evidence="3">EF-hand domain-containing protein</fullName>
    </submittedName>
</protein>
<reference evidence="3 4" key="1">
    <citation type="submission" date="2019-02" db="EMBL/GenBank/DDBJ databases">
        <title>Dyella amyloliquefaciens sp. nov., isolated from forest soil.</title>
        <authorList>
            <person name="Gao Z.-H."/>
            <person name="Qiu L.-H."/>
        </authorList>
    </citation>
    <scope>NUCLEOTIDE SEQUENCE [LARGE SCALE GENOMIC DNA]</scope>
    <source>
        <strain evidence="3 4">KACC 12747</strain>
    </source>
</reference>
<keyword evidence="4" id="KW-1185">Reference proteome</keyword>
<dbReference type="InterPro" id="IPR002048">
    <property type="entry name" value="EF_hand_dom"/>
</dbReference>
<name>A0A4R0Z3J3_9GAMM</name>
<accession>A0A4R0Z3J3</accession>
<dbReference type="InterPro" id="IPR011992">
    <property type="entry name" value="EF-hand-dom_pair"/>
</dbReference>
<dbReference type="Gene3D" id="1.10.238.10">
    <property type="entry name" value="EF-hand"/>
    <property type="match status" value="1"/>
</dbReference>
<dbReference type="PROSITE" id="PS50222">
    <property type="entry name" value="EF_HAND_2"/>
    <property type="match status" value="1"/>
</dbReference>
<feature type="signal peptide" evidence="1">
    <location>
        <begin position="1"/>
        <end position="18"/>
    </location>
</feature>
<dbReference type="AlphaFoldDB" id="A0A4R0Z3J3"/>
<proteinExistence type="predicted"/>
<gene>
    <name evidence="3" type="ORF">EZM97_05745</name>
</gene>
<evidence type="ECO:0000313" key="3">
    <source>
        <dbReference type="EMBL" id="TCI13826.1"/>
    </source>
</evidence>
<organism evidence="3 4">
    <name type="scientific">Dyella soli</name>
    <dbReference type="NCBI Taxonomy" id="522319"/>
    <lineage>
        <taxon>Bacteria</taxon>
        <taxon>Pseudomonadati</taxon>
        <taxon>Pseudomonadota</taxon>
        <taxon>Gammaproteobacteria</taxon>
        <taxon>Lysobacterales</taxon>
        <taxon>Rhodanobacteraceae</taxon>
        <taxon>Dyella</taxon>
    </lineage>
</organism>
<dbReference type="Pfam" id="PF13202">
    <property type="entry name" value="EF-hand_5"/>
    <property type="match status" value="2"/>
</dbReference>
<comment type="caution">
    <text evidence="3">The sequence shown here is derived from an EMBL/GenBank/DDBJ whole genome shotgun (WGS) entry which is preliminary data.</text>
</comment>
<dbReference type="GO" id="GO:0005509">
    <property type="term" value="F:calcium ion binding"/>
    <property type="evidence" value="ECO:0007669"/>
    <property type="project" value="InterPro"/>
</dbReference>
<feature type="chain" id="PRO_5020967976" evidence="1">
    <location>
        <begin position="19"/>
        <end position="105"/>
    </location>
</feature>
<dbReference type="SUPFAM" id="SSF47473">
    <property type="entry name" value="EF-hand"/>
    <property type="match status" value="1"/>
</dbReference>
<evidence type="ECO:0000259" key="2">
    <source>
        <dbReference type="PROSITE" id="PS50222"/>
    </source>
</evidence>
<evidence type="ECO:0000256" key="1">
    <source>
        <dbReference type="SAM" id="SignalP"/>
    </source>
</evidence>